<feature type="non-terminal residue" evidence="2">
    <location>
        <position position="125"/>
    </location>
</feature>
<sequence length="125" mass="13792">GNRFPYTSARNNDVIQRCLVGGVCGVLEAYRGHQRISWTKDYFPGLEVRALWLVSSSSSTRLSWSEGCSGVVGGPLSHSTSLSSLFPLSSLLFIGIASYVSIYTVFLQKFICRAKYFVRNSARPS</sequence>
<keyword evidence="3" id="KW-1185">Reference proteome</keyword>
<dbReference type="Proteomes" id="UP001174909">
    <property type="component" value="Unassembled WGS sequence"/>
</dbReference>
<name>A0AA35WWQ7_GEOBA</name>
<evidence type="ECO:0000313" key="2">
    <source>
        <dbReference type="EMBL" id="CAI8036683.1"/>
    </source>
</evidence>
<reference evidence="2" key="1">
    <citation type="submission" date="2023-03" db="EMBL/GenBank/DDBJ databases">
        <authorList>
            <person name="Steffen K."/>
            <person name="Cardenas P."/>
        </authorList>
    </citation>
    <scope>NUCLEOTIDE SEQUENCE</scope>
</reference>
<keyword evidence="1" id="KW-0472">Membrane</keyword>
<keyword evidence="1" id="KW-1133">Transmembrane helix</keyword>
<proteinExistence type="predicted"/>
<comment type="caution">
    <text evidence="2">The sequence shown here is derived from an EMBL/GenBank/DDBJ whole genome shotgun (WGS) entry which is preliminary data.</text>
</comment>
<organism evidence="2 3">
    <name type="scientific">Geodia barretti</name>
    <name type="common">Barrett's horny sponge</name>
    <dbReference type="NCBI Taxonomy" id="519541"/>
    <lineage>
        <taxon>Eukaryota</taxon>
        <taxon>Metazoa</taxon>
        <taxon>Porifera</taxon>
        <taxon>Demospongiae</taxon>
        <taxon>Heteroscleromorpha</taxon>
        <taxon>Tetractinellida</taxon>
        <taxon>Astrophorina</taxon>
        <taxon>Geodiidae</taxon>
        <taxon>Geodia</taxon>
    </lineage>
</organism>
<evidence type="ECO:0000256" key="1">
    <source>
        <dbReference type="SAM" id="Phobius"/>
    </source>
</evidence>
<feature type="transmembrane region" description="Helical" evidence="1">
    <location>
        <begin position="85"/>
        <end position="106"/>
    </location>
</feature>
<accession>A0AA35WWQ7</accession>
<evidence type="ECO:0000313" key="3">
    <source>
        <dbReference type="Proteomes" id="UP001174909"/>
    </source>
</evidence>
<gene>
    <name evidence="2" type="ORF">GBAR_LOCUS20532</name>
</gene>
<protein>
    <submittedName>
        <fullName evidence="2">Uncharacterized protein</fullName>
    </submittedName>
</protein>
<dbReference type="EMBL" id="CASHTH010002888">
    <property type="protein sequence ID" value="CAI8036683.1"/>
    <property type="molecule type" value="Genomic_DNA"/>
</dbReference>
<dbReference type="AlphaFoldDB" id="A0AA35WWQ7"/>
<keyword evidence="1" id="KW-0812">Transmembrane</keyword>